<dbReference type="GO" id="GO:0005524">
    <property type="term" value="F:ATP binding"/>
    <property type="evidence" value="ECO:0007669"/>
    <property type="project" value="UniProtKB-KW"/>
</dbReference>
<keyword evidence="1" id="KW-0234">DNA repair</keyword>
<dbReference type="Proteomes" id="UP000053660">
    <property type="component" value="Unassembled WGS sequence"/>
</dbReference>
<dbReference type="GO" id="GO:0016887">
    <property type="term" value="F:ATP hydrolysis activity"/>
    <property type="evidence" value="ECO:0007669"/>
    <property type="project" value="RHEA"/>
</dbReference>
<protein>
    <recommendedName>
        <fullName evidence="1">ATP-dependent DNA helicase</fullName>
        <ecNumber evidence="1">5.6.2.3</ecNumber>
    </recommendedName>
</protein>
<dbReference type="GO" id="GO:0006281">
    <property type="term" value="P:DNA repair"/>
    <property type="evidence" value="ECO:0007669"/>
    <property type="project" value="UniProtKB-KW"/>
</dbReference>
<keyword evidence="1" id="KW-0233">DNA recombination</keyword>
<comment type="similarity">
    <text evidence="1">Belongs to the helicase family.</text>
</comment>
<dbReference type="GO" id="GO:0000723">
    <property type="term" value="P:telomere maintenance"/>
    <property type="evidence" value="ECO:0007669"/>
    <property type="project" value="InterPro"/>
</dbReference>
<keyword evidence="1" id="KW-0378">Hydrolase</keyword>
<dbReference type="PANTHER" id="PTHR10492">
    <property type="match status" value="1"/>
</dbReference>
<dbReference type="InterPro" id="IPR010285">
    <property type="entry name" value="DNA_helicase_pif1-like_DEAD"/>
</dbReference>
<keyword evidence="4" id="KW-1185">Reference proteome</keyword>
<evidence type="ECO:0000256" key="1">
    <source>
        <dbReference type="RuleBase" id="RU363044"/>
    </source>
</evidence>
<dbReference type="InterPro" id="IPR027417">
    <property type="entry name" value="P-loop_NTPase"/>
</dbReference>
<dbReference type="EC" id="5.6.2.3" evidence="1"/>
<comment type="catalytic activity">
    <reaction evidence="1">
        <text>ATP + H2O = ADP + phosphate + H(+)</text>
        <dbReference type="Rhea" id="RHEA:13065"/>
        <dbReference type="ChEBI" id="CHEBI:15377"/>
        <dbReference type="ChEBI" id="CHEBI:15378"/>
        <dbReference type="ChEBI" id="CHEBI:30616"/>
        <dbReference type="ChEBI" id="CHEBI:43474"/>
        <dbReference type="ChEBI" id="CHEBI:456216"/>
        <dbReference type="EC" id="5.6.2.3"/>
    </reaction>
</comment>
<comment type="cofactor">
    <cofactor evidence="1">
        <name>Mg(2+)</name>
        <dbReference type="ChEBI" id="CHEBI:18420"/>
    </cofactor>
</comment>
<dbReference type="SUPFAM" id="SSF52540">
    <property type="entry name" value="P-loop containing nucleoside triphosphate hydrolases"/>
    <property type="match status" value="1"/>
</dbReference>
<organism evidence="3 4">
    <name type="scientific">Oesophagostomum dentatum</name>
    <name type="common">Nodular worm</name>
    <dbReference type="NCBI Taxonomy" id="61180"/>
    <lineage>
        <taxon>Eukaryota</taxon>
        <taxon>Metazoa</taxon>
        <taxon>Ecdysozoa</taxon>
        <taxon>Nematoda</taxon>
        <taxon>Chromadorea</taxon>
        <taxon>Rhabditida</taxon>
        <taxon>Rhabditina</taxon>
        <taxon>Rhabditomorpha</taxon>
        <taxon>Strongyloidea</taxon>
        <taxon>Strongylidae</taxon>
        <taxon>Oesophagostomum</taxon>
    </lineage>
</organism>
<proteinExistence type="inferred from homology"/>
<feature type="domain" description="DNA helicase Pif1-like DEAD-box helicase" evidence="2">
    <location>
        <begin position="167"/>
        <end position="334"/>
    </location>
</feature>
<evidence type="ECO:0000313" key="4">
    <source>
        <dbReference type="Proteomes" id="UP000053660"/>
    </source>
</evidence>
<keyword evidence="1" id="KW-0067">ATP-binding</keyword>
<evidence type="ECO:0000313" key="3">
    <source>
        <dbReference type="EMBL" id="KHJ98084.1"/>
    </source>
</evidence>
<dbReference type="EMBL" id="KN549358">
    <property type="protein sequence ID" value="KHJ98084.1"/>
    <property type="molecule type" value="Genomic_DNA"/>
</dbReference>
<dbReference type="Gene3D" id="3.40.50.300">
    <property type="entry name" value="P-loop containing nucleotide triphosphate hydrolases"/>
    <property type="match status" value="1"/>
</dbReference>
<dbReference type="GO" id="GO:0043139">
    <property type="term" value="F:5'-3' DNA helicase activity"/>
    <property type="evidence" value="ECO:0007669"/>
    <property type="project" value="UniProtKB-EC"/>
</dbReference>
<gene>
    <name evidence="3" type="ORF">OESDEN_01927</name>
</gene>
<name>A0A0B1TLG2_OESDE</name>
<dbReference type="AlphaFoldDB" id="A0A0B1TLG2"/>
<accession>A0A0B1TLG2</accession>
<dbReference type="GO" id="GO:0006310">
    <property type="term" value="P:DNA recombination"/>
    <property type="evidence" value="ECO:0007669"/>
    <property type="project" value="UniProtKB-KW"/>
</dbReference>
<keyword evidence="1" id="KW-0227">DNA damage</keyword>
<sequence>MHVATPREPERYSPRLLLLHRKNIYSFEDLCTVGGTLFPSFTEATRVFDLLHNDTHYGDCLEEAVLFGIPIALRALFSYMLAFCDILSPQHLFDRFKMKMAEEFTYSGFSPNSAEAIIYYDLSDRLSVLQYNLADQIRPPSLVRPQLAVVEINREEHSRKGAEMYSCLNANQRAVANSILQSLDSNRRKLRFVDGPAGSGKTYLYNTIYHILKGRRKSVICVAWTGFAASLLLEGGTVSSTFILNMRAENRECSIKREDRDTESLVQVDVIIGDEISMVPKFSLDAVNVMAQDLMCNMPPFRGKTVVVGGYFRQTLPIVQKGRLDDMVDACIKNRVL</sequence>
<reference evidence="3 4" key="1">
    <citation type="submission" date="2014-03" db="EMBL/GenBank/DDBJ databases">
        <title>Draft genome of the hookworm Oesophagostomum dentatum.</title>
        <authorList>
            <person name="Mitreva M."/>
        </authorList>
    </citation>
    <scope>NUCLEOTIDE SEQUENCE [LARGE SCALE GENOMIC DNA]</scope>
    <source>
        <strain evidence="3 4">OD-Hann</strain>
    </source>
</reference>
<dbReference type="OrthoDB" id="272985at2759"/>
<keyword evidence="1" id="KW-0547">Nucleotide-binding</keyword>
<dbReference type="PANTHER" id="PTHR10492:SF57">
    <property type="entry name" value="ATP-DEPENDENT DNA HELICASE"/>
    <property type="match status" value="1"/>
</dbReference>
<evidence type="ECO:0000259" key="2">
    <source>
        <dbReference type="Pfam" id="PF05970"/>
    </source>
</evidence>
<dbReference type="Pfam" id="PF05970">
    <property type="entry name" value="PIF1"/>
    <property type="match status" value="1"/>
</dbReference>
<keyword evidence="1" id="KW-0347">Helicase</keyword>